<keyword evidence="2" id="KW-0808">Transferase</keyword>
<dbReference type="CDD" id="cd02440">
    <property type="entry name" value="AdoMet_MTases"/>
    <property type="match status" value="1"/>
</dbReference>
<gene>
    <name evidence="2" type="ORF">Ga0080559_TMP3497</name>
</gene>
<evidence type="ECO:0000313" key="2">
    <source>
        <dbReference type="EMBL" id="APX24293.1"/>
    </source>
</evidence>
<dbReference type="EMBL" id="CP014796">
    <property type="protein sequence ID" value="APX24293.1"/>
    <property type="molecule type" value="Genomic_DNA"/>
</dbReference>
<dbReference type="OrthoDB" id="9808480at2"/>
<dbReference type="RefSeq" id="WP_076624188.1">
    <property type="nucleotide sequence ID" value="NZ_BMEW01000001.1"/>
</dbReference>
<dbReference type="AlphaFoldDB" id="A0A1U7D840"/>
<dbReference type="STRING" id="1229727.Ga0080559_TMP3497"/>
<sequence>MEIPTEFIELYSRLDRQGPGLPEEVRWAVTRLGLCGALRVCDAGCGTGADCQTLADCLPDARIEGIEAVPEFVEAAQARLDGLPNVSVRRGDMAVLSGPYDLIWSAGALYFLGVDKGLTAWRGALAPGGAVAFSQAVLLGGEEPQAVRDFWAPEPDITDREGLRAQVEAAGYEVVDTRLLTGAPWAAYYGTLAAGIAALRPEASPAMEEVLDGAEREIALWQQAPERIAYLLVLARPR</sequence>
<dbReference type="Gene3D" id="3.40.50.150">
    <property type="entry name" value="Vaccinia Virus protein VP39"/>
    <property type="match status" value="1"/>
</dbReference>
<dbReference type="KEGG" id="tpro:Ga0080559_TMP3497"/>
<evidence type="ECO:0000313" key="3">
    <source>
        <dbReference type="Proteomes" id="UP000186559"/>
    </source>
</evidence>
<evidence type="ECO:0000259" key="1">
    <source>
        <dbReference type="Pfam" id="PF13649"/>
    </source>
</evidence>
<name>A0A1U7D840_9RHOB</name>
<dbReference type="Proteomes" id="UP000186559">
    <property type="component" value="Chromosome"/>
</dbReference>
<feature type="domain" description="Methyltransferase" evidence="1">
    <location>
        <begin position="40"/>
        <end position="129"/>
    </location>
</feature>
<dbReference type="GO" id="GO:0008168">
    <property type="term" value="F:methyltransferase activity"/>
    <property type="evidence" value="ECO:0007669"/>
    <property type="project" value="UniProtKB-KW"/>
</dbReference>
<protein>
    <submittedName>
        <fullName evidence="2">Methyltransferase domain-containing protein</fullName>
    </submittedName>
</protein>
<dbReference type="SUPFAM" id="SSF53335">
    <property type="entry name" value="S-adenosyl-L-methionine-dependent methyltransferases"/>
    <property type="match status" value="1"/>
</dbReference>
<proteinExistence type="predicted"/>
<dbReference type="GO" id="GO:0032259">
    <property type="term" value="P:methylation"/>
    <property type="evidence" value="ECO:0007669"/>
    <property type="project" value="UniProtKB-KW"/>
</dbReference>
<keyword evidence="2" id="KW-0489">Methyltransferase</keyword>
<dbReference type="Pfam" id="PF13649">
    <property type="entry name" value="Methyltransf_25"/>
    <property type="match status" value="1"/>
</dbReference>
<dbReference type="InterPro" id="IPR029063">
    <property type="entry name" value="SAM-dependent_MTases_sf"/>
</dbReference>
<reference evidence="2 3" key="1">
    <citation type="submission" date="2016-03" db="EMBL/GenBank/DDBJ databases">
        <title>Deep-sea bacteria in the southern Pacific.</title>
        <authorList>
            <person name="Tang K."/>
        </authorList>
    </citation>
    <scope>NUCLEOTIDE SEQUENCE [LARGE SCALE GENOMIC DNA]</scope>
    <source>
        <strain evidence="2 3">JLT2016</strain>
    </source>
</reference>
<accession>A0A1U7D840</accession>
<dbReference type="PANTHER" id="PTHR43464:SF78">
    <property type="entry name" value="SLR1117 PROTEIN"/>
    <property type="match status" value="1"/>
</dbReference>
<keyword evidence="3" id="KW-1185">Reference proteome</keyword>
<dbReference type="InterPro" id="IPR041698">
    <property type="entry name" value="Methyltransf_25"/>
</dbReference>
<organism evidence="2 3">
    <name type="scientific">Salipiger profundus</name>
    <dbReference type="NCBI Taxonomy" id="1229727"/>
    <lineage>
        <taxon>Bacteria</taxon>
        <taxon>Pseudomonadati</taxon>
        <taxon>Pseudomonadota</taxon>
        <taxon>Alphaproteobacteria</taxon>
        <taxon>Rhodobacterales</taxon>
        <taxon>Roseobacteraceae</taxon>
        <taxon>Salipiger</taxon>
    </lineage>
</organism>
<dbReference type="PANTHER" id="PTHR43464">
    <property type="entry name" value="METHYLTRANSFERASE"/>
    <property type="match status" value="1"/>
</dbReference>